<proteinExistence type="predicted"/>
<reference evidence="4 5" key="1">
    <citation type="journal article" date="2019" name="Nat. Ecol. Evol.">
        <title>Megaphylogeny resolves global patterns of mushroom evolution.</title>
        <authorList>
            <person name="Varga T."/>
            <person name="Krizsan K."/>
            <person name="Foldi C."/>
            <person name="Dima B."/>
            <person name="Sanchez-Garcia M."/>
            <person name="Sanchez-Ramirez S."/>
            <person name="Szollosi G.J."/>
            <person name="Szarkandi J.G."/>
            <person name="Papp V."/>
            <person name="Albert L."/>
            <person name="Andreopoulos W."/>
            <person name="Angelini C."/>
            <person name="Antonin V."/>
            <person name="Barry K.W."/>
            <person name="Bougher N.L."/>
            <person name="Buchanan P."/>
            <person name="Buyck B."/>
            <person name="Bense V."/>
            <person name="Catcheside P."/>
            <person name="Chovatia M."/>
            <person name="Cooper J."/>
            <person name="Damon W."/>
            <person name="Desjardin D."/>
            <person name="Finy P."/>
            <person name="Geml J."/>
            <person name="Haridas S."/>
            <person name="Hughes K."/>
            <person name="Justo A."/>
            <person name="Karasinski D."/>
            <person name="Kautmanova I."/>
            <person name="Kiss B."/>
            <person name="Kocsube S."/>
            <person name="Kotiranta H."/>
            <person name="LaButti K.M."/>
            <person name="Lechner B.E."/>
            <person name="Liimatainen K."/>
            <person name="Lipzen A."/>
            <person name="Lukacs Z."/>
            <person name="Mihaltcheva S."/>
            <person name="Morgado L.N."/>
            <person name="Niskanen T."/>
            <person name="Noordeloos M.E."/>
            <person name="Ohm R.A."/>
            <person name="Ortiz-Santana B."/>
            <person name="Ovrebo C."/>
            <person name="Racz N."/>
            <person name="Riley R."/>
            <person name="Savchenko A."/>
            <person name="Shiryaev A."/>
            <person name="Soop K."/>
            <person name="Spirin V."/>
            <person name="Szebenyi C."/>
            <person name="Tomsovsky M."/>
            <person name="Tulloss R.E."/>
            <person name="Uehling J."/>
            <person name="Grigoriev I.V."/>
            <person name="Vagvolgyi C."/>
            <person name="Papp T."/>
            <person name="Martin F.M."/>
            <person name="Miettinen O."/>
            <person name="Hibbett D.S."/>
            <person name="Nagy L.G."/>
        </authorList>
    </citation>
    <scope>NUCLEOTIDE SEQUENCE [LARGE SCALE GENOMIC DNA]</scope>
    <source>
        <strain evidence="4 5">CBS 962.96</strain>
    </source>
</reference>
<feature type="region of interest" description="Disordered" evidence="2">
    <location>
        <begin position="48"/>
        <end position="153"/>
    </location>
</feature>
<dbReference type="OrthoDB" id="2688393at2759"/>
<keyword evidence="1" id="KW-0863">Zinc-finger</keyword>
<gene>
    <name evidence="4" type="ORF">K435DRAFT_444376</name>
</gene>
<feature type="compositionally biased region" description="Low complexity" evidence="2">
    <location>
        <begin position="62"/>
        <end position="76"/>
    </location>
</feature>
<feature type="compositionally biased region" description="Basic residues" evidence="2">
    <location>
        <begin position="48"/>
        <end position="61"/>
    </location>
</feature>
<accession>A0A4S8L2R9</accession>
<evidence type="ECO:0000259" key="3">
    <source>
        <dbReference type="PROSITE" id="PS50157"/>
    </source>
</evidence>
<keyword evidence="5" id="KW-1185">Reference proteome</keyword>
<sequence>MPQEKSGYSCNGCSAVFTRQSDLNQHHLKTPVKACQDAANATIARIRKSRLHKRQLPKGSKKSTPPISRSRSRSPPVVGDTEEAEDTPQLFSGDFFGDNYNTEDFPGFESSQGNLDAEKEAEELRNGAEEEQTNEAALEDTWEPPRHPIQSPAETMDIDVPPPAHNENPLLYNLPAHRNGIHITKFEGRAGEAVSGSTPQTFHSPKHGFEAYQSKIPGSSENVWAPFASKMDWEIAHWAKMRGTGSTAFSDLLAIQGVAESLDLSYRNSNELNHVIDHDLPSRRPAFSRQEVVVGGKAYDFYTRNALDCVRALYGNPDHAQYLSFTPERHYADAV</sequence>
<dbReference type="EMBL" id="ML179714">
    <property type="protein sequence ID" value="THU82700.1"/>
    <property type="molecule type" value="Genomic_DNA"/>
</dbReference>
<dbReference type="Pfam" id="PF18759">
    <property type="entry name" value="Plavaka"/>
    <property type="match status" value="1"/>
</dbReference>
<evidence type="ECO:0000313" key="4">
    <source>
        <dbReference type="EMBL" id="THU82700.1"/>
    </source>
</evidence>
<feature type="domain" description="C2H2-type" evidence="3">
    <location>
        <begin position="8"/>
        <end position="26"/>
    </location>
</feature>
<protein>
    <recommendedName>
        <fullName evidence="3">C2H2-type domain-containing protein</fullName>
    </recommendedName>
</protein>
<evidence type="ECO:0000313" key="5">
    <source>
        <dbReference type="Proteomes" id="UP000297245"/>
    </source>
</evidence>
<keyword evidence="1" id="KW-0862">Zinc</keyword>
<keyword evidence="1" id="KW-0479">Metal-binding</keyword>
<dbReference type="GO" id="GO:0008270">
    <property type="term" value="F:zinc ion binding"/>
    <property type="evidence" value="ECO:0007669"/>
    <property type="project" value="UniProtKB-KW"/>
</dbReference>
<organism evidence="4 5">
    <name type="scientific">Dendrothele bispora (strain CBS 962.96)</name>
    <dbReference type="NCBI Taxonomy" id="1314807"/>
    <lineage>
        <taxon>Eukaryota</taxon>
        <taxon>Fungi</taxon>
        <taxon>Dikarya</taxon>
        <taxon>Basidiomycota</taxon>
        <taxon>Agaricomycotina</taxon>
        <taxon>Agaricomycetes</taxon>
        <taxon>Agaricomycetidae</taxon>
        <taxon>Agaricales</taxon>
        <taxon>Agaricales incertae sedis</taxon>
        <taxon>Dendrothele</taxon>
    </lineage>
</organism>
<dbReference type="PROSITE" id="PS50157">
    <property type="entry name" value="ZINC_FINGER_C2H2_2"/>
    <property type="match status" value="1"/>
</dbReference>
<dbReference type="InterPro" id="IPR041078">
    <property type="entry name" value="Plavaka"/>
</dbReference>
<feature type="compositionally biased region" description="Acidic residues" evidence="2">
    <location>
        <begin position="129"/>
        <end position="142"/>
    </location>
</feature>
<evidence type="ECO:0000256" key="2">
    <source>
        <dbReference type="SAM" id="MobiDB-lite"/>
    </source>
</evidence>
<feature type="compositionally biased region" description="Basic and acidic residues" evidence="2">
    <location>
        <begin position="116"/>
        <end position="128"/>
    </location>
</feature>
<evidence type="ECO:0000256" key="1">
    <source>
        <dbReference type="PROSITE-ProRule" id="PRU00042"/>
    </source>
</evidence>
<dbReference type="AlphaFoldDB" id="A0A4S8L2R9"/>
<dbReference type="Proteomes" id="UP000297245">
    <property type="component" value="Unassembled WGS sequence"/>
</dbReference>
<name>A0A4S8L2R9_DENBC</name>
<dbReference type="InterPro" id="IPR013087">
    <property type="entry name" value="Znf_C2H2_type"/>
</dbReference>